<comment type="caution">
    <text evidence="1">The sequence shown here is derived from an EMBL/GenBank/DDBJ whole genome shotgun (WGS) entry which is preliminary data.</text>
</comment>
<protein>
    <submittedName>
        <fullName evidence="1">Uncharacterized protein</fullName>
    </submittedName>
</protein>
<proteinExistence type="predicted"/>
<dbReference type="AlphaFoldDB" id="A0A2M8LCG2"/>
<accession>A0A2M8LCG2</accession>
<dbReference type="EMBL" id="PFEQ01000009">
    <property type="protein sequence ID" value="PJE74295.1"/>
    <property type="molecule type" value="Genomic_DNA"/>
</dbReference>
<organism evidence="1 2">
    <name type="scientific">Candidatus Taylorbacteria bacterium CG10_big_fil_rev_8_21_14_0_10_41_48</name>
    <dbReference type="NCBI Taxonomy" id="1975024"/>
    <lineage>
        <taxon>Bacteria</taxon>
        <taxon>Candidatus Tayloriibacteriota</taxon>
    </lineage>
</organism>
<evidence type="ECO:0000313" key="1">
    <source>
        <dbReference type="EMBL" id="PJE74295.1"/>
    </source>
</evidence>
<evidence type="ECO:0000313" key="2">
    <source>
        <dbReference type="Proteomes" id="UP000228700"/>
    </source>
</evidence>
<sequence length="123" mass="13594">MLQTSTTGSNRQEGGENGKLIHFPISSEIEFLKSENQDLRSKNLGLLVCIASLQDGNEDLLLRLRGLEAQNRLLIQLAEALGDTNRYFASITLGYPPSDNEAFDHYVLNGGKKHFDEIHPPAG</sequence>
<gene>
    <name evidence="1" type="ORF">COV01_02245</name>
</gene>
<reference evidence="2" key="1">
    <citation type="submission" date="2017-09" db="EMBL/GenBank/DDBJ databases">
        <title>Depth-based differentiation of microbial function through sediment-hosted aquifers and enrichment of novel symbionts in the deep terrestrial subsurface.</title>
        <authorList>
            <person name="Probst A.J."/>
            <person name="Ladd B."/>
            <person name="Jarett J.K."/>
            <person name="Geller-Mcgrath D.E."/>
            <person name="Sieber C.M.K."/>
            <person name="Emerson J.B."/>
            <person name="Anantharaman K."/>
            <person name="Thomas B.C."/>
            <person name="Malmstrom R."/>
            <person name="Stieglmeier M."/>
            <person name="Klingl A."/>
            <person name="Woyke T."/>
            <person name="Ryan C.M."/>
            <person name="Banfield J.F."/>
        </authorList>
    </citation>
    <scope>NUCLEOTIDE SEQUENCE [LARGE SCALE GENOMIC DNA]</scope>
</reference>
<dbReference type="Proteomes" id="UP000228700">
    <property type="component" value="Unassembled WGS sequence"/>
</dbReference>
<name>A0A2M8LCG2_9BACT</name>